<dbReference type="RefSeq" id="WP_151692009.1">
    <property type="nucleotide sequence ID" value="NZ_BMGX01000002.1"/>
</dbReference>
<organism evidence="3 4">
    <name type="scientific">Phaeocystidibacter marisrubri</name>
    <dbReference type="NCBI Taxonomy" id="1577780"/>
    <lineage>
        <taxon>Bacteria</taxon>
        <taxon>Pseudomonadati</taxon>
        <taxon>Bacteroidota</taxon>
        <taxon>Flavobacteriia</taxon>
        <taxon>Flavobacteriales</taxon>
        <taxon>Phaeocystidibacteraceae</taxon>
        <taxon>Phaeocystidibacter</taxon>
    </lineage>
</organism>
<evidence type="ECO:0000259" key="2">
    <source>
        <dbReference type="Pfam" id="PF20094"/>
    </source>
</evidence>
<dbReference type="AlphaFoldDB" id="A0A6L3ZIP6"/>
<feature type="region of interest" description="Disordered" evidence="1">
    <location>
        <begin position="452"/>
        <end position="493"/>
    </location>
</feature>
<feature type="compositionally biased region" description="Polar residues" evidence="1">
    <location>
        <begin position="463"/>
        <end position="493"/>
    </location>
</feature>
<comment type="caution">
    <text evidence="3">The sequence shown here is derived from an EMBL/GenBank/DDBJ whole genome shotgun (WGS) entry which is preliminary data.</text>
</comment>
<dbReference type="EMBL" id="WBVQ01000001">
    <property type="protein sequence ID" value="KAB2817438.1"/>
    <property type="molecule type" value="Genomic_DNA"/>
</dbReference>
<dbReference type="Proteomes" id="UP000484164">
    <property type="component" value="Unassembled WGS sequence"/>
</dbReference>
<dbReference type="NCBIfam" id="TIGR04514">
    <property type="entry name" value="GWxTD_dom"/>
    <property type="match status" value="1"/>
</dbReference>
<accession>A0A6L3ZIP6</accession>
<evidence type="ECO:0000313" key="4">
    <source>
        <dbReference type="Proteomes" id="UP000484164"/>
    </source>
</evidence>
<evidence type="ECO:0000256" key="1">
    <source>
        <dbReference type="SAM" id="MobiDB-lite"/>
    </source>
</evidence>
<keyword evidence="4" id="KW-1185">Reference proteome</keyword>
<gene>
    <name evidence="3" type="ORF">F8C82_03310</name>
</gene>
<protein>
    <submittedName>
        <fullName evidence="3">GWxTD domain-containing protein</fullName>
    </submittedName>
</protein>
<proteinExistence type="predicted"/>
<dbReference type="OrthoDB" id="1522692at2"/>
<dbReference type="InterPro" id="IPR030959">
    <property type="entry name" value="GWxTD_dom"/>
</dbReference>
<feature type="domain" description="GWxTD" evidence="2">
    <location>
        <begin position="294"/>
        <end position="452"/>
    </location>
</feature>
<evidence type="ECO:0000313" key="3">
    <source>
        <dbReference type="EMBL" id="KAB2817438.1"/>
    </source>
</evidence>
<sequence length="493" mass="56184">MRNSVYTIFFLLFSVSSLAKLPSIEVFMSQYWHPASGPYIELYVFSDPSTLRFEPIDSKFHSGIQIDIHIKDGDETIAEKSEQVLSPALVDTNNSFEIVHLMKLAIPDGKWQIELKLSDIYGQYYKVLKDSIEIVGPKAFMLSKLQLTLPLAPSPAWNRYGIPVYPKSLEGVSYFPTEDTLIQLYSEIYQPKDEDAVAVYTSFIEANSGRTVSNSERVFRKSAAPLTPLAVRYDIRELPTGSYFAKLWIKNREGVVIASDSVKFGRYNTRVNTNMELELPPDYISFIPPNTSLEDLKRMVDCLHPISTDHQIIQARGLVKDGDSTQLHKYVDAFWNRQSPTNPAAAFNQYMERIAEADERFGMGNRPGYLTDRGRVWMQYGEPSNTESSNFDNATYPWEIWRYDRLLAPNRPSQVNKVFIFVNRDVAGNNFRLEHSDANGENYNPQWKYQVNRVGTPPGIDGRSSNTNSDPFGTRLNNNSIMNGSTSSGYERR</sequence>
<dbReference type="Pfam" id="PF20094">
    <property type="entry name" value="GWxTD_dom"/>
    <property type="match status" value="1"/>
</dbReference>
<reference evidence="3 4" key="1">
    <citation type="submission" date="2019-10" db="EMBL/GenBank/DDBJ databases">
        <title>Genome sequence of Phaeocystidibacter marisrubri JCM30614 (type strain).</title>
        <authorList>
            <person name="Bowman J.P."/>
        </authorList>
    </citation>
    <scope>NUCLEOTIDE SEQUENCE [LARGE SCALE GENOMIC DNA]</scope>
    <source>
        <strain evidence="3 4">JCM 30614</strain>
    </source>
</reference>
<name>A0A6L3ZIP6_9FLAO</name>